<dbReference type="AlphaFoldDB" id="A0A1G7B1M6"/>
<keyword evidence="2" id="KW-1185">Reference proteome</keyword>
<proteinExistence type="predicted"/>
<dbReference type="RefSeq" id="WP_092077508.1">
    <property type="nucleotide sequence ID" value="NZ_FNAQ01000005.1"/>
</dbReference>
<accession>A0A1G7B1M6</accession>
<dbReference type="STRING" id="57664.SAMN05661003_10518"/>
<evidence type="ECO:0000313" key="1">
    <source>
        <dbReference type="EMBL" id="SDE20921.1"/>
    </source>
</evidence>
<dbReference type="Gene3D" id="3.30.2000.30">
    <property type="match status" value="1"/>
</dbReference>
<gene>
    <name evidence="1" type="ORF">SAMN05661003_10518</name>
</gene>
<evidence type="ECO:0000313" key="2">
    <source>
        <dbReference type="Proteomes" id="UP000243205"/>
    </source>
</evidence>
<dbReference type="Proteomes" id="UP000243205">
    <property type="component" value="Unassembled WGS sequence"/>
</dbReference>
<reference evidence="2" key="1">
    <citation type="submission" date="2016-10" db="EMBL/GenBank/DDBJ databases">
        <authorList>
            <person name="Varghese N."/>
            <person name="Submissions S."/>
        </authorList>
    </citation>
    <scope>NUCLEOTIDE SEQUENCE [LARGE SCALE GENOMIC DNA]</scope>
    <source>
        <strain evidence="2">DSM 8987</strain>
    </source>
</reference>
<evidence type="ECO:0008006" key="3">
    <source>
        <dbReference type="Google" id="ProtNLM"/>
    </source>
</evidence>
<organism evidence="1 2">
    <name type="scientific">Desulfuromonas thiophila</name>
    <dbReference type="NCBI Taxonomy" id="57664"/>
    <lineage>
        <taxon>Bacteria</taxon>
        <taxon>Pseudomonadati</taxon>
        <taxon>Thermodesulfobacteriota</taxon>
        <taxon>Desulfuromonadia</taxon>
        <taxon>Desulfuromonadales</taxon>
        <taxon>Desulfuromonadaceae</taxon>
        <taxon>Desulfuromonas</taxon>
    </lineage>
</organism>
<dbReference type="EMBL" id="FNAQ01000005">
    <property type="protein sequence ID" value="SDE20921.1"/>
    <property type="molecule type" value="Genomic_DNA"/>
</dbReference>
<protein>
    <recommendedName>
        <fullName evidence="3">DUF3168 domain-containing protein</fullName>
    </recommendedName>
</protein>
<name>A0A1G7B1M6_9BACT</name>
<sequence length="130" mass="14350">MNAFFNALHALFATEPHNAFYSAIGGRFSYGEALPQGATPYAVFFGVTSLPTDTFSEELDDFSFQVNVYGSGTYQEVAVILSHCRALFDGAVLTVNGYDIMITREMQTPPWRDGDLWAAAIEFSTIIQET</sequence>
<dbReference type="InterPro" id="IPR053745">
    <property type="entry name" value="Viral_Tail_Comp_sf"/>
</dbReference>